<feature type="transmembrane region" description="Helical" evidence="8">
    <location>
        <begin position="521"/>
        <end position="540"/>
    </location>
</feature>
<keyword evidence="5 8" id="KW-1133">Transmembrane helix</keyword>
<dbReference type="InterPro" id="IPR012419">
    <property type="entry name" value="Cas1_AcylTrans_dom"/>
</dbReference>
<evidence type="ECO:0000313" key="11">
    <source>
        <dbReference type="Proteomes" id="UP001345013"/>
    </source>
</evidence>
<evidence type="ECO:0000259" key="9">
    <source>
        <dbReference type="Pfam" id="PF07779"/>
    </source>
</evidence>
<feature type="transmembrane region" description="Helical" evidence="8">
    <location>
        <begin position="743"/>
        <end position="761"/>
    </location>
</feature>
<accession>A0ABR0K2B1</accession>
<sequence>MPSRLSTINRRGRNFQASSKVLFGMALITLSLVLATVFSTGLLLNYDNYERRCHNLLHHGRWSFADDSVHDARWQPYGSMLQSYDQQLTHACLDNRTLYFIGDSTIRQVFWATAVKLAGDGAYRASAEAGKHEDLTYQNEATGLEFVWDPYLNSSRATSLLNLSQVDPQRAAVLISSGLWHARYGGEQFMSEYKEMLRRALHNVPSKNDDSSSQQGNELWLDQTPVIGVPPPHLNHDWLNPERAATLTKSRLSYITSELAAVEASSGLEIAWAAREMTNGRPATILEGGLHVTRVVAAHQAELLLNRLCNIQFRGTNTAYSRPCVPKDHTRRSWRQVIGSVLVVYESYRQVSHNHSWHRLRASISVLTIVLFCWLADRTLVCEKTDKLISEKLFTFAALASIILGLVRVKRIPEQNVLPQTKNANRDDTPEILSQPQTEEWKGWMQVVILLYHYFGMSKVLWAYQTVRVLVASYLFLTGYGHATYFQRTGEFSLKRVVMVLLRLNLLTCLLTICMNNDYDFYYFPALASFWFLVSFATFWAPNGRRASSKELVLRVLVSMCAVRMMLHWESLLSSTFRGMGLAYGPNVDPKEFVFRVKLDMFAPYLGMLISVALYQNMSSYISWSSSLRLQQILRAITVLAAYFLFIVYILIARQFSNKFTYNEYHSLLSILPIAAYIMLRNVRQELRRHYASVFASIGNVSLELFVLQYHIWLAADTKGLLRLGWIDTPRLAPAGKSVAGSWTFWVESAIITVVFFWVSSHCAHATNTLVKWFVAAENRILLIRTGMALGLLWMFNVLAYIDGR</sequence>
<feature type="transmembrane region" description="Helical" evidence="8">
    <location>
        <begin position="21"/>
        <end position="44"/>
    </location>
</feature>
<keyword evidence="4 8" id="KW-0812">Transmembrane</keyword>
<dbReference type="EMBL" id="JAVRRG010000119">
    <property type="protein sequence ID" value="KAK5083404.1"/>
    <property type="molecule type" value="Genomic_DNA"/>
</dbReference>
<evidence type="ECO:0000256" key="5">
    <source>
        <dbReference type="ARBA" id="ARBA00022989"/>
    </source>
</evidence>
<feature type="domain" description="Cas1p 10 TM acyl transferase" evidence="9">
    <location>
        <begin position="355"/>
        <end position="782"/>
    </location>
</feature>
<feature type="transmembrane region" description="Helical" evidence="8">
    <location>
        <begin position="602"/>
        <end position="621"/>
    </location>
</feature>
<evidence type="ECO:0000256" key="3">
    <source>
        <dbReference type="ARBA" id="ARBA00022679"/>
    </source>
</evidence>
<keyword evidence="7" id="KW-0325">Glycoprotein</keyword>
<gene>
    <name evidence="10" type="ORF">LTR24_007694</name>
</gene>
<dbReference type="Proteomes" id="UP001345013">
    <property type="component" value="Unassembled WGS sequence"/>
</dbReference>
<evidence type="ECO:0000256" key="7">
    <source>
        <dbReference type="ARBA" id="ARBA00023180"/>
    </source>
</evidence>
<keyword evidence="3" id="KW-0808">Transferase</keyword>
<evidence type="ECO:0000256" key="1">
    <source>
        <dbReference type="ARBA" id="ARBA00004141"/>
    </source>
</evidence>
<keyword evidence="6 8" id="KW-0472">Membrane</keyword>
<feature type="transmembrane region" description="Helical" evidence="8">
    <location>
        <begin position="497"/>
        <end position="515"/>
    </location>
</feature>
<name>A0ABR0K2B1_9EURO</name>
<feature type="transmembrane region" description="Helical" evidence="8">
    <location>
        <begin position="782"/>
        <end position="802"/>
    </location>
</feature>
<proteinExistence type="inferred from homology"/>
<organism evidence="10 11">
    <name type="scientific">Lithohypha guttulata</name>
    <dbReference type="NCBI Taxonomy" id="1690604"/>
    <lineage>
        <taxon>Eukaryota</taxon>
        <taxon>Fungi</taxon>
        <taxon>Dikarya</taxon>
        <taxon>Ascomycota</taxon>
        <taxon>Pezizomycotina</taxon>
        <taxon>Eurotiomycetes</taxon>
        <taxon>Chaetothyriomycetidae</taxon>
        <taxon>Chaetothyriales</taxon>
        <taxon>Trichomeriaceae</taxon>
        <taxon>Lithohypha</taxon>
    </lineage>
</organism>
<evidence type="ECO:0000256" key="8">
    <source>
        <dbReference type="SAM" id="Phobius"/>
    </source>
</evidence>
<feature type="transmembrane region" description="Helical" evidence="8">
    <location>
        <begin position="633"/>
        <end position="652"/>
    </location>
</feature>
<protein>
    <recommendedName>
        <fullName evidence="9">Cas1p 10 TM acyl transferase domain-containing protein</fullName>
    </recommendedName>
</protein>
<dbReference type="Pfam" id="PF07779">
    <property type="entry name" value="Cas1_AcylT"/>
    <property type="match status" value="1"/>
</dbReference>
<reference evidence="10 11" key="1">
    <citation type="submission" date="2023-08" db="EMBL/GenBank/DDBJ databases">
        <title>Black Yeasts Isolated from many extreme environments.</title>
        <authorList>
            <person name="Coleine C."/>
            <person name="Stajich J.E."/>
            <person name="Selbmann L."/>
        </authorList>
    </citation>
    <scope>NUCLEOTIDE SEQUENCE [LARGE SCALE GENOMIC DNA]</scope>
    <source>
        <strain evidence="10 11">CCFEE 5885</strain>
    </source>
</reference>
<feature type="transmembrane region" description="Helical" evidence="8">
    <location>
        <begin position="692"/>
        <end position="713"/>
    </location>
</feature>
<comment type="similarity">
    <text evidence="2">Belongs to the PC-esterase family. CASD1 subfamily.</text>
</comment>
<evidence type="ECO:0000256" key="2">
    <source>
        <dbReference type="ARBA" id="ARBA00010666"/>
    </source>
</evidence>
<evidence type="ECO:0000256" key="4">
    <source>
        <dbReference type="ARBA" id="ARBA00022692"/>
    </source>
</evidence>
<evidence type="ECO:0000313" key="10">
    <source>
        <dbReference type="EMBL" id="KAK5083404.1"/>
    </source>
</evidence>
<comment type="caution">
    <text evidence="10">The sequence shown here is derived from an EMBL/GenBank/DDBJ whole genome shotgun (WGS) entry which is preliminary data.</text>
</comment>
<evidence type="ECO:0000256" key="6">
    <source>
        <dbReference type="ARBA" id="ARBA00023136"/>
    </source>
</evidence>
<dbReference type="PANTHER" id="PTHR13533:SF1">
    <property type="entry name" value="N-ACETYLNEURAMINATE 9-O-ACETYLTRANSFERASE"/>
    <property type="match status" value="1"/>
</dbReference>
<dbReference type="PANTHER" id="PTHR13533">
    <property type="entry name" value="N-ACETYLNEURAMINATE 9-O-ACETYLTRANSFERASE"/>
    <property type="match status" value="1"/>
</dbReference>
<comment type="subcellular location">
    <subcellularLocation>
        <location evidence="1">Membrane</location>
        <topology evidence="1">Multi-pass membrane protein</topology>
    </subcellularLocation>
</comment>
<feature type="transmembrane region" description="Helical" evidence="8">
    <location>
        <begin position="462"/>
        <end position="485"/>
    </location>
</feature>
<keyword evidence="11" id="KW-1185">Reference proteome</keyword>